<accession>A0A1A0QRA3</accession>
<keyword evidence="2" id="KW-0472">Membrane</keyword>
<dbReference type="GO" id="GO:0051701">
    <property type="term" value="P:biological process involved in interaction with host"/>
    <property type="evidence" value="ECO:0007669"/>
    <property type="project" value="TreeGrafter"/>
</dbReference>
<dbReference type="InterPro" id="IPR003399">
    <property type="entry name" value="Mce/MlaD"/>
</dbReference>
<evidence type="ECO:0000259" key="3">
    <source>
        <dbReference type="Pfam" id="PF02470"/>
    </source>
</evidence>
<feature type="domain" description="Mce/MlaD" evidence="3">
    <location>
        <begin position="48"/>
        <end position="124"/>
    </location>
</feature>
<dbReference type="Pfam" id="PF11887">
    <property type="entry name" value="Mce4_CUP1"/>
    <property type="match status" value="1"/>
</dbReference>
<feature type="compositionally biased region" description="Pro residues" evidence="1">
    <location>
        <begin position="429"/>
        <end position="444"/>
    </location>
</feature>
<feature type="region of interest" description="Disordered" evidence="1">
    <location>
        <begin position="380"/>
        <end position="460"/>
    </location>
</feature>
<evidence type="ECO:0000256" key="2">
    <source>
        <dbReference type="SAM" id="Phobius"/>
    </source>
</evidence>
<keyword evidence="2" id="KW-1133">Transmembrane helix</keyword>
<reference evidence="6" key="1">
    <citation type="submission" date="2016-06" db="EMBL/GenBank/DDBJ databases">
        <authorList>
            <person name="Sutton G."/>
            <person name="Brinkac L."/>
            <person name="Sanka R."/>
            <person name="Adams M."/>
            <person name="Lau E."/>
            <person name="Mehaffy C."/>
            <person name="Tameris M."/>
            <person name="Hatherill M."/>
            <person name="Hanekom W."/>
            <person name="Mahomed H."/>
            <person name="Mcshane H."/>
        </authorList>
    </citation>
    <scope>NUCLEOTIDE SEQUENCE [LARGE SCALE GENOMIC DNA]</scope>
    <source>
        <strain evidence="6">852002-51209_SCH5440388</strain>
    </source>
</reference>
<feature type="transmembrane region" description="Helical" evidence="2">
    <location>
        <begin position="15"/>
        <end position="37"/>
    </location>
</feature>
<dbReference type="Proteomes" id="UP000093902">
    <property type="component" value="Unassembled WGS sequence"/>
</dbReference>
<comment type="caution">
    <text evidence="5">The sequence shown here is derived from an EMBL/GenBank/DDBJ whole genome shotgun (WGS) entry which is preliminary data.</text>
</comment>
<dbReference type="Pfam" id="PF02470">
    <property type="entry name" value="MlaD"/>
    <property type="match status" value="1"/>
</dbReference>
<evidence type="ECO:0000256" key="1">
    <source>
        <dbReference type="SAM" id="MobiDB-lite"/>
    </source>
</evidence>
<dbReference type="RefSeq" id="WP_064936013.1">
    <property type="nucleotide sequence ID" value="NZ_LZSO01000039.1"/>
</dbReference>
<dbReference type="PANTHER" id="PTHR33371:SF19">
    <property type="entry name" value="MCE-FAMILY PROTEIN MCE4A"/>
    <property type="match status" value="1"/>
</dbReference>
<evidence type="ECO:0000259" key="4">
    <source>
        <dbReference type="Pfam" id="PF11887"/>
    </source>
</evidence>
<dbReference type="InterPro" id="IPR052336">
    <property type="entry name" value="MlaD_Phospholipid_Transporter"/>
</dbReference>
<dbReference type="InterPro" id="IPR024516">
    <property type="entry name" value="Mce_C"/>
</dbReference>
<name>A0A1A0QRA3_MYCPR</name>
<proteinExistence type="predicted"/>
<protein>
    <submittedName>
        <fullName evidence="5">Mammalian cell entry protein</fullName>
    </submittedName>
</protein>
<dbReference type="EMBL" id="LZSO01000039">
    <property type="protein sequence ID" value="OBB24730.1"/>
    <property type="molecule type" value="Genomic_DNA"/>
</dbReference>
<sequence length="504" mass="52189">MPNSFDAEGRGPSTARLAVVGMVFVVIAATTVSLLIAKSRGALDPFVRVSAEMVNVGDGLPTKSDVKFRGVLVGFVSDVTPAQSGQPNIVRLNLKPQYAAGIPDTVTARVVPSNVFAVSSVQLVDNGTKSPPLRGGAVIHEDQTLPTVLFQTTVEKFRQVLAAIGREPNDNSVGWLTTLGDATSGRGDRLQAAAHDLNEIVTQLNTVVSGEPGPSTISALTAATTGLRTTAPELLDSLDVAVRPMRTLAEKQVQLTNFLSAASGTIQNVGDAFNNQSDRLINITTKLTPVLGTLADHGGTIHSILMNAQELVTTFVDGGWNWETNQIQAKAVVALTPSRTYVRADCPRYGDMLGPSCFTAPEVPTAPALTPALGSVGLPIPPGVNENRPNYAPPRGSVLPPDAPRPDGPPQPGGPPGAVPPDSSQAPSQPLPPPLPAETPPPPDSGAVPQAAIIGGNIGPVGSRQEKSQLGYLLGGNTNVATDLLFAPLVRGTAVHLTPAQEGP</sequence>
<gene>
    <name evidence="5" type="ORF">A5792_29810</name>
</gene>
<evidence type="ECO:0000313" key="6">
    <source>
        <dbReference type="Proteomes" id="UP000093902"/>
    </source>
</evidence>
<organism evidence="5 6">
    <name type="scientific">Mycolicibacterium peregrinum</name>
    <name type="common">Mycobacterium peregrinum</name>
    <dbReference type="NCBI Taxonomy" id="43304"/>
    <lineage>
        <taxon>Bacteria</taxon>
        <taxon>Bacillati</taxon>
        <taxon>Actinomycetota</taxon>
        <taxon>Actinomycetes</taxon>
        <taxon>Mycobacteriales</taxon>
        <taxon>Mycobacteriaceae</taxon>
        <taxon>Mycolicibacterium</taxon>
    </lineage>
</organism>
<feature type="compositionally biased region" description="Pro residues" evidence="1">
    <location>
        <begin position="401"/>
        <end position="419"/>
    </location>
</feature>
<keyword evidence="2" id="KW-0812">Transmembrane</keyword>
<feature type="domain" description="Mammalian cell entry C-terminal" evidence="4">
    <location>
        <begin position="131"/>
        <end position="355"/>
    </location>
</feature>
<evidence type="ECO:0000313" key="5">
    <source>
        <dbReference type="EMBL" id="OBB24730.1"/>
    </source>
</evidence>
<dbReference type="PANTHER" id="PTHR33371">
    <property type="entry name" value="INTERMEMBRANE PHOSPHOLIPID TRANSPORT SYSTEM BINDING PROTEIN MLAD-RELATED"/>
    <property type="match status" value="1"/>
</dbReference>
<dbReference type="AlphaFoldDB" id="A0A1A0QRA3"/>
<dbReference type="GO" id="GO:0005576">
    <property type="term" value="C:extracellular region"/>
    <property type="evidence" value="ECO:0007669"/>
    <property type="project" value="TreeGrafter"/>
</dbReference>
<dbReference type="OrthoDB" id="4571090at2"/>